<organism evidence="9 10">
    <name type="scientific">Halanaerobium saccharolyticum</name>
    <dbReference type="NCBI Taxonomy" id="43595"/>
    <lineage>
        <taxon>Bacteria</taxon>
        <taxon>Bacillati</taxon>
        <taxon>Bacillota</taxon>
        <taxon>Clostridia</taxon>
        <taxon>Halanaerobiales</taxon>
        <taxon>Halanaerobiaceae</taxon>
        <taxon>Halanaerobium</taxon>
    </lineage>
</organism>
<dbReference type="InterPro" id="IPR035906">
    <property type="entry name" value="MetI-like_sf"/>
</dbReference>
<dbReference type="Pfam" id="PF00528">
    <property type="entry name" value="BPD_transp_1"/>
    <property type="match status" value="1"/>
</dbReference>
<evidence type="ECO:0000256" key="3">
    <source>
        <dbReference type="ARBA" id="ARBA00022475"/>
    </source>
</evidence>
<evidence type="ECO:0000256" key="7">
    <source>
        <dbReference type="RuleBase" id="RU363032"/>
    </source>
</evidence>
<feature type="domain" description="ABC transmembrane type-1" evidence="8">
    <location>
        <begin position="98"/>
        <end position="333"/>
    </location>
</feature>
<dbReference type="InterPro" id="IPR000515">
    <property type="entry name" value="MetI-like"/>
</dbReference>
<dbReference type="PANTHER" id="PTHR43163">
    <property type="entry name" value="DIPEPTIDE TRANSPORT SYSTEM PERMEASE PROTEIN DPPB-RELATED"/>
    <property type="match status" value="1"/>
</dbReference>
<dbReference type="CDD" id="cd06261">
    <property type="entry name" value="TM_PBP2"/>
    <property type="match status" value="1"/>
</dbReference>
<keyword evidence="4 7" id="KW-0812">Transmembrane</keyword>
<dbReference type="PROSITE" id="PS50928">
    <property type="entry name" value="ABC_TM1"/>
    <property type="match status" value="1"/>
</dbReference>
<feature type="transmembrane region" description="Helical" evidence="7">
    <location>
        <begin position="210"/>
        <end position="229"/>
    </location>
</feature>
<comment type="subcellular location">
    <subcellularLocation>
        <location evidence="1 7">Cell membrane</location>
        <topology evidence="1 7">Multi-pass membrane protein</topology>
    </subcellularLocation>
</comment>
<feature type="transmembrane region" description="Helical" evidence="7">
    <location>
        <begin position="137"/>
        <end position="162"/>
    </location>
</feature>
<dbReference type="RefSeq" id="WP_108141529.1">
    <property type="nucleotide sequence ID" value="NZ_JBQPXQ010000020.1"/>
</dbReference>
<protein>
    <submittedName>
        <fullName evidence="9">Peptide/nickel transport system permease protein</fullName>
    </submittedName>
</protein>
<comment type="caution">
    <text evidence="9">The sequence shown here is derived from an EMBL/GenBank/DDBJ whole genome shotgun (WGS) entry which is preliminary data.</text>
</comment>
<evidence type="ECO:0000313" key="10">
    <source>
        <dbReference type="Proteomes" id="UP000244089"/>
    </source>
</evidence>
<dbReference type="PANTHER" id="PTHR43163:SF6">
    <property type="entry name" value="DIPEPTIDE TRANSPORT SYSTEM PERMEASE PROTEIN DPPB-RELATED"/>
    <property type="match status" value="1"/>
</dbReference>
<comment type="similarity">
    <text evidence="7">Belongs to the binding-protein-dependent transport system permease family.</text>
</comment>
<dbReference type="EMBL" id="QAXS01000028">
    <property type="protein sequence ID" value="PTV95653.1"/>
    <property type="molecule type" value="Genomic_DNA"/>
</dbReference>
<keyword evidence="3" id="KW-1003">Cell membrane</keyword>
<evidence type="ECO:0000259" key="8">
    <source>
        <dbReference type="PROSITE" id="PS50928"/>
    </source>
</evidence>
<evidence type="ECO:0000256" key="5">
    <source>
        <dbReference type="ARBA" id="ARBA00022989"/>
    </source>
</evidence>
<evidence type="ECO:0000256" key="6">
    <source>
        <dbReference type="ARBA" id="ARBA00023136"/>
    </source>
</evidence>
<dbReference type="GO" id="GO:0005886">
    <property type="term" value="C:plasma membrane"/>
    <property type="evidence" value="ECO:0007669"/>
    <property type="project" value="UniProtKB-SubCell"/>
</dbReference>
<dbReference type="SUPFAM" id="SSF161098">
    <property type="entry name" value="MetI-like"/>
    <property type="match status" value="1"/>
</dbReference>
<keyword evidence="2 7" id="KW-0813">Transport</keyword>
<gene>
    <name evidence="9" type="ORF">C8C76_12833</name>
</gene>
<reference evidence="9 10" key="1">
    <citation type="submission" date="2018-04" db="EMBL/GenBank/DDBJ databases">
        <title>Subsurface microbial communities from deep shales in Ohio and West Virginia, USA.</title>
        <authorList>
            <person name="Wrighton K."/>
        </authorList>
    </citation>
    <scope>NUCLEOTIDE SEQUENCE [LARGE SCALE GENOMIC DNA]</scope>
    <source>
        <strain evidence="9 10">WC1</strain>
    </source>
</reference>
<feature type="transmembrane region" description="Helical" evidence="7">
    <location>
        <begin position="9"/>
        <end position="30"/>
    </location>
</feature>
<evidence type="ECO:0000256" key="4">
    <source>
        <dbReference type="ARBA" id="ARBA00022692"/>
    </source>
</evidence>
<evidence type="ECO:0000256" key="1">
    <source>
        <dbReference type="ARBA" id="ARBA00004651"/>
    </source>
</evidence>
<dbReference type="OrthoDB" id="9806409at2"/>
<keyword evidence="6 7" id="KW-0472">Membrane</keyword>
<evidence type="ECO:0000313" key="9">
    <source>
        <dbReference type="EMBL" id="PTV95653.1"/>
    </source>
</evidence>
<name>A0A2T5RHG9_9FIRM</name>
<proteinExistence type="inferred from homology"/>
<dbReference type="Gene3D" id="1.10.3720.10">
    <property type="entry name" value="MetI-like"/>
    <property type="match status" value="1"/>
</dbReference>
<sequence length="343" mass="38222">MVNYIIRRFLILPFILFGVTVLVFSMIMMLGPYQRLSTYINDPAQLKGQDMDELVSKYGLDDPWYEQYGRWIGGVLQGDFGWSESAGQPVTEAIFSRFPATLELALFAVIPVVMGGIWLGVLSAVHHNQKFDHIIRIVSTVGWSFPTFVFGLMVLMVFYGVLGWFPPGRLGADAAAIVRSAEFIQYTGLNVLDGILNLEFGVVVDSFRHLIGPIVTLAIVWWSYILRITRSSMLETLRKDYIRTARAKGVAEKFVINKHARRNALIPVVTVAGPMVLGLLGGVVIVESVFGYRGIGQYAAQAAQQLDYSGILGVAMYFSFLLILINLIVDVSYAVIDPRIRLE</sequence>
<feature type="transmembrane region" description="Helical" evidence="7">
    <location>
        <begin position="104"/>
        <end position="125"/>
    </location>
</feature>
<dbReference type="Proteomes" id="UP000244089">
    <property type="component" value="Unassembled WGS sequence"/>
</dbReference>
<feature type="transmembrane region" description="Helical" evidence="7">
    <location>
        <begin position="314"/>
        <end position="336"/>
    </location>
</feature>
<keyword evidence="5 7" id="KW-1133">Transmembrane helix</keyword>
<dbReference type="AlphaFoldDB" id="A0A2T5RHG9"/>
<feature type="transmembrane region" description="Helical" evidence="7">
    <location>
        <begin position="264"/>
        <end position="286"/>
    </location>
</feature>
<accession>A0A2T5RHG9</accession>
<evidence type="ECO:0000256" key="2">
    <source>
        <dbReference type="ARBA" id="ARBA00022448"/>
    </source>
</evidence>
<dbReference type="GO" id="GO:0055085">
    <property type="term" value="P:transmembrane transport"/>
    <property type="evidence" value="ECO:0007669"/>
    <property type="project" value="InterPro"/>
</dbReference>